<proteinExistence type="predicted"/>
<name>A0A6V7P2N4_ANACO</name>
<accession>A0A6V7P2N4</accession>
<dbReference type="GO" id="GO:0006428">
    <property type="term" value="P:isoleucyl-tRNA aminoacylation"/>
    <property type="evidence" value="ECO:0007669"/>
    <property type="project" value="TreeGrafter"/>
</dbReference>
<dbReference type="PANTHER" id="PTHR42765:SF1">
    <property type="entry name" value="ISOLEUCINE--TRNA LIGASE, MITOCHONDRIAL"/>
    <property type="match status" value="1"/>
</dbReference>
<reference evidence="1" key="1">
    <citation type="submission" date="2020-07" db="EMBL/GenBank/DDBJ databases">
        <authorList>
            <person name="Lin J."/>
        </authorList>
    </citation>
    <scope>NUCLEOTIDE SEQUENCE</scope>
</reference>
<dbReference type="Gene3D" id="3.30.2320.20">
    <property type="entry name" value="Class I aminoacyl-tRNA synthetases (RS)"/>
    <property type="match status" value="1"/>
</dbReference>
<dbReference type="EMBL" id="LR862144">
    <property type="protein sequence ID" value="CAD1825079.1"/>
    <property type="molecule type" value="Genomic_DNA"/>
</dbReference>
<sequence>MVFDFGSIIKQLRSEVNKVLENARIGKLIGSSLEAKVILHAADGATLTKLREMCSATNDADALHRIFITSQVEIVNSLSDEFLSTVPYTGKYTSQRTSEVWVGVTHATVRNAKGVGIIRPRSDHSSTTLRSALAVMVLLMFNHFQPQQVCAKHL</sequence>
<dbReference type="GO" id="GO:0032543">
    <property type="term" value="P:mitochondrial translation"/>
    <property type="evidence" value="ECO:0007669"/>
    <property type="project" value="TreeGrafter"/>
</dbReference>
<dbReference type="InterPro" id="IPR050081">
    <property type="entry name" value="Ile-tRNA_ligase"/>
</dbReference>
<dbReference type="InterPro" id="IPR009080">
    <property type="entry name" value="tRNAsynth_Ia_anticodon-bd"/>
</dbReference>
<dbReference type="AlphaFoldDB" id="A0A6V7P2N4"/>
<dbReference type="PANTHER" id="PTHR42765">
    <property type="entry name" value="SOLEUCYL-TRNA SYNTHETASE"/>
    <property type="match status" value="1"/>
</dbReference>
<evidence type="ECO:0000313" key="1">
    <source>
        <dbReference type="EMBL" id="CAD1825079.1"/>
    </source>
</evidence>
<dbReference type="GO" id="GO:0005524">
    <property type="term" value="F:ATP binding"/>
    <property type="evidence" value="ECO:0007669"/>
    <property type="project" value="InterPro"/>
</dbReference>
<dbReference type="GO" id="GO:0004822">
    <property type="term" value="F:isoleucine-tRNA ligase activity"/>
    <property type="evidence" value="ECO:0007669"/>
    <property type="project" value="TreeGrafter"/>
</dbReference>
<gene>
    <name evidence="1" type="ORF">CB5_LOCUS8290</name>
</gene>
<protein>
    <submittedName>
        <fullName evidence="1">Uncharacterized protein</fullName>
    </submittedName>
</protein>
<organism evidence="1">
    <name type="scientific">Ananas comosus var. bracteatus</name>
    <name type="common">red pineapple</name>
    <dbReference type="NCBI Taxonomy" id="296719"/>
    <lineage>
        <taxon>Eukaryota</taxon>
        <taxon>Viridiplantae</taxon>
        <taxon>Streptophyta</taxon>
        <taxon>Embryophyta</taxon>
        <taxon>Tracheophyta</taxon>
        <taxon>Spermatophyta</taxon>
        <taxon>Magnoliopsida</taxon>
        <taxon>Liliopsida</taxon>
        <taxon>Poales</taxon>
        <taxon>Bromeliaceae</taxon>
        <taxon>Bromelioideae</taxon>
        <taxon>Ananas</taxon>
    </lineage>
</organism>
<dbReference type="GO" id="GO:0005739">
    <property type="term" value="C:mitochondrion"/>
    <property type="evidence" value="ECO:0007669"/>
    <property type="project" value="TreeGrafter"/>
</dbReference>
<dbReference type="SUPFAM" id="SSF47323">
    <property type="entry name" value="Anticodon-binding domain of a subclass of class I aminoacyl-tRNA synthetases"/>
    <property type="match status" value="1"/>
</dbReference>